<dbReference type="AlphaFoldDB" id="A0A8H8XC39"/>
<organism evidence="1 2">
    <name type="scientific">Bathymodiolus thermophilus thioautotrophic gill symbiont</name>
    <dbReference type="NCBI Taxonomy" id="2360"/>
    <lineage>
        <taxon>Bacteria</taxon>
        <taxon>Pseudomonadati</taxon>
        <taxon>Pseudomonadota</taxon>
        <taxon>Gammaproteobacteria</taxon>
        <taxon>sulfur-oxidizing symbionts</taxon>
    </lineage>
</organism>
<protein>
    <submittedName>
        <fullName evidence="1">Uncharacterized protein</fullName>
    </submittedName>
</protein>
<reference evidence="1 2" key="1">
    <citation type="submission" date="2020-05" db="EMBL/GenBank/DDBJ databases">
        <authorList>
            <person name="Petersen J."/>
            <person name="Sayavedra L."/>
        </authorList>
    </citation>
    <scope>NUCLEOTIDE SEQUENCE [LARGE SCALE GENOMIC DNA]</scope>
    <source>
        <strain evidence="1">B thermophilus SOXS</strain>
    </source>
</reference>
<evidence type="ECO:0000313" key="2">
    <source>
        <dbReference type="Proteomes" id="UP000643672"/>
    </source>
</evidence>
<evidence type="ECO:0000313" key="1">
    <source>
        <dbReference type="EMBL" id="CAB5502400.1"/>
    </source>
</evidence>
<name>A0A8H8XC39_9GAMM</name>
<dbReference type="EMBL" id="CAESAQ020000076">
    <property type="protein sequence ID" value="CAB5502400.1"/>
    <property type="molecule type" value="Genomic_DNA"/>
</dbReference>
<accession>A0A8H8XC39</accession>
<gene>
    <name evidence="1" type="ORF">THERMOS_1594</name>
</gene>
<comment type="caution">
    <text evidence="1">The sequence shown here is derived from an EMBL/GenBank/DDBJ whole genome shotgun (WGS) entry which is preliminary data.</text>
</comment>
<proteinExistence type="predicted"/>
<dbReference type="Proteomes" id="UP000643672">
    <property type="component" value="Unassembled WGS sequence"/>
</dbReference>
<sequence length="40" mass="4615">MNNHQNLIFLNPALVLSLSGEKLIFSNHSYLYEGFKISYV</sequence>
<keyword evidence="2" id="KW-1185">Reference proteome</keyword>